<dbReference type="Ensembl" id="ENSVURT00010013001.1">
    <property type="protein sequence ID" value="ENSVURP00010011447.1"/>
    <property type="gene ID" value="ENSVURG00010008854.1"/>
</dbReference>
<evidence type="ECO:0000256" key="1">
    <source>
        <dbReference type="ARBA" id="ARBA00004496"/>
    </source>
</evidence>
<feature type="domain" description="Lactate/malate dehydrogenase N-terminal" evidence="4">
    <location>
        <begin position="23"/>
        <end position="105"/>
    </location>
</feature>
<dbReference type="GO" id="GO:0006089">
    <property type="term" value="P:lactate metabolic process"/>
    <property type="evidence" value="ECO:0007669"/>
    <property type="project" value="TreeGrafter"/>
</dbReference>
<dbReference type="OMA" id="YCVTENS"/>
<reference evidence="5" key="2">
    <citation type="submission" date="2025-08" db="UniProtKB">
        <authorList>
            <consortium name="Ensembl"/>
        </authorList>
    </citation>
    <scope>IDENTIFICATION</scope>
</reference>
<comment type="subcellular location">
    <subcellularLocation>
        <location evidence="1">Cytoplasm</location>
    </subcellularLocation>
</comment>
<evidence type="ECO:0000256" key="3">
    <source>
        <dbReference type="ARBA" id="ARBA00022490"/>
    </source>
</evidence>
<evidence type="ECO:0000313" key="6">
    <source>
        <dbReference type="Proteomes" id="UP000314987"/>
    </source>
</evidence>
<proteinExistence type="predicted"/>
<keyword evidence="3" id="KW-0963">Cytoplasm</keyword>
<dbReference type="GO" id="GO:0005737">
    <property type="term" value="C:cytoplasm"/>
    <property type="evidence" value="ECO:0007669"/>
    <property type="project" value="UniProtKB-SubCell"/>
</dbReference>
<dbReference type="PRINTS" id="PR00086">
    <property type="entry name" value="LLDHDRGNASE"/>
</dbReference>
<dbReference type="STRING" id="29139.ENSVURP00010011447"/>
<dbReference type="AlphaFoldDB" id="A0A4X2KQM8"/>
<reference evidence="5" key="3">
    <citation type="submission" date="2025-09" db="UniProtKB">
        <authorList>
            <consortium name="Ensembl"/>
        </authorList>
    </citation>
    <scope>IDENTIFICATION</scope>
</reference>
<dbReference type="InterPro" id="IPR001236">
    <property type="entry name" value="Lactate/malate_DH_N"/>
</dbReference>
<dbReference type="InterPro" id="IPR001557">
    <property type="entry name" value="L-lactate/malate_DH"/>
</dbReference>
<keyword evidence="6" id="KW-1185">Reference proteome</keyword>
<protein>
    <recommendedName>
        <fullName evidence="2">L-lactate dehydrogenase A chain</fullName>
    </recommendedName>
</protein>
<dbReference type="GeneTree" id="ENSGT00940000153201"/>
<dbReference type="Gene3D" id="3.40.50.720">
    <property type="entry name" value="NAD(P)-binding Rossmann-like Domain"/>
    <property type="match status" value="1"/>
</dbReference>
<dbReference type="Pfam" id="PF00056">
    <property type="entry name" value="Ldh_1_N"/>
    <property type="match status" value="1"/>
</dbReference>
<dbReference type="PANTHER" id="PTHR43128">
    <property type="entry name" value="L-2-HYDROXYCARBOXYLATE DEHYDROGENASE (NAD(P)(+))"/>
    <property type="match status" value="1"/>
</dbReference>
<dbReference type="GO" id="GO:0004459">
    <property type="term" value="F:L-lactate dehydrogenase (NAD+) activity"/>
    <property type="evidence" value="ECO:0007669"/>
    <property type="project" value="TreeGrafter"/>
</dbReference>
<dbReference type="SUPFAM" id="SSF51735">
    <property type="entry name" value="NAD(P)-binding Rossmann-fold domains"/>
    <property type="match status" value="1"/>
</dbReference>
<dbReference type="PANTHER" id="PTHR43128:SF10">
    <property type="entry name" value="L-LACTATE DEHYDROGENASE A CHAIN"/>
    <property type="match status" value="1"/>
</dbReference>
<accession>A0A4X2KQM8</accession>
<reference evidence="6" key="1">
    <citation type="submission" date="2018-12" db="EMBL/GenBank/DDBJ databases">
        <authorList>
            <person name="Yazar S."/>
        </authorList>
    </citation>
    <scope>NUCLEOTIDE SEQUENCE [LARGE SCALE GENOMIC DNA]</scope>
</reference>
<dbReference type="Proteomes" id="UP000314987">
    <property type="component" value="Unassembled WGS sequence"/>
</dbReference>
<dbReference type="InterPro" id="IPR036291">
    <property type="entry name" value="NAD(P)-bd_dom_sf"/>
</dbReference>
<evidence type="ECO:0000313" key="5">
    <source>
        <dbReference type="Ensembl" id="ENSVURP00010011447.1"/>
    </source>
</evidence>
<evidence type="ECO:0000256" key="2">
    <source>
        <dbReference type="ARBA" id="ARBA00017655"/>
    </source>
</evidence>
<evidence type="ECO:0000259" key="4">
    <source>
        <dbReference type="Pfam" id="PF00056"/>
    </source>
</evidence>
<name>A0A4X2KQM8_VOMUR</name>
<sequence length="108" mass="11793">MATTIKDQLIVNVLKEDQVPPNKFTVVGVGAVGMTCAISILMKYLADNLALVDVIEDKLKGEMMDLQHSSLFLKMPKIVSGKDYCVTENSKLVIVTAEAHQQEGEIVS</sequence>
<organism evidence="5 6">
    <name type="scientific">Vombatus ursinus</name>
    <name type="common">Common wombat</name>
    <dbReference type="NCBI Taxonomy" id="29139"/>
    <lineage>
        <taxon>Eukaryota</taxon>
        <taxon>Metazoa</taxon>
        <taxon>Chordata</taxon>
        <taxon>Craniata</taxon>
        <taxon>Vertebrata</taxon>
        <taxon>Euteleostomi</taxon>
        <taxon>Mammalia</taxon>
        <taxon>Metatheria</taxon>
        <taxon>Diprotodontia</taxon>
        <taxon>Vombatidae</taxon>
        <taxon>Vombatus</taxon>
    </lineage>
</organism>